<sequence>MDYISGITDAIEDDRVRASYERKVDEYIRRRARYGILMAQGSQMIASSLSQREQCRMEQKEHRAHSLTSSSPETELERERERENMGREILERVGVDEALKGAVLLGRTDTEFAGVVTELVKLGEGLTYPALVGYLQSKLQSTESDAPKEGEAPGESGREADLHLVPRRAIALWVVDVYGSMLARISAQRDLVLRGGVDSTYSQSLSLDMSVDSDSEDTWAGAEGEGSLSDTEDQVRMGVGRIRSAFRYQRPVLSLSLSTSLSSTSHLAKERERHRQEEEAQREREAERERERQKEAAKLLVEFNSVLDALVAFIMETDELFVRPDSTTAAETPGKAMSKKDRVVIPAVYLLLRSRVYLQPECKGDQTQSDTDVISLVASRLNDPEVLVTRLLQLGDYTKAVESLPELVRVNKTDIVYSVAPELVAVPGLAGTVLRDLKSISHRDAFDTARLLPTLLVTSDTAPDDTLSFMASLLGRELELHKQDKKRMGADASPEAKKQAANRLSLFRTVADYFVTSCAAKIASGLEDKPRKPKQSDAVTTKTVSFAPDSLSALPDSTTGASAHISAKSSERETTLSQSSVSHSTVSGRGRRERGRGGRSRHGGEGARSARSAAECASMMSAPVGSDDEMGDWLDSYAPAVRRDVSALVRLLSDDVDRAPDTIFTPDHYLCTLARYQLWGILAHILERSGKLESAVLAALDAGHFHRARSIASNISDECTRRRAMRAVILGVAKRDSVARALTWAEKGKVPLLEVIDGIPSIAGSVEVRETICRSFTELHQQASLAESAAHEQMRATDAVKRDLSGGKRTQSKGTRLSPSTPCPLCREPLFGAPVVLYPCGHTIHRHCSQRLTSTARKDVLAECTLCGETHVQAVESVIGNERGDDLRAGGSWSWQTQFA</sequence>
<dbReference type="GO" id="GO:0030674">
    <property type="term" value="F:protein-macromolecule adaptor activity"/>
    <property type="evidence" value="ECO:0007669"/>
    <property type="project" value="TreeGrafter"/>
</dbReference>
<proteinExistence type="predicted"/>
<feature type="compositionally biased region" description="Basic and acidic residues" evidence="5">
    <location>
        <begin position="267"/>
        <end position="290"/>
    </location>
</feature>
<dbReference type="PROSITE" id="PS50089">
    <property type="entry name" value="ZF_RING_2"/>
    <property type="match status" value="1"/>
</dbReference>
<feature type="compositionally biased region" description="Low complexity" evidence="5">
    <location>
        <begin position="575"/>
        <end position="588"/>
    </location>
</feature>
<evidence type="ECO:0000256" key="2">
    <source>
        <dbReference type="ARBA" id="ARBA00022771"/>
    </source>
</evidence>
<comment type="caution">
    <text evidence="7">The sequence shown here is derived from an EMBL/GenBank/DDBJ whole genome shotgun (WGS) entry which is preliminary data.</text>
</comment>
<dbReference type="InterPro" id="IPR027370">
    <property type="entry name" value="Znf-RING_euk"/>
</dbReference>
<dbReference type="Gene3D" id="3.30.40.10">
    <property type="entry name" value="Zinc/RING finger domain, C3HC4 (zinc finger)"/>
    <property type="match status" value="1"/>
</dbReference>
<feature type="region of interest" description="Disordered" evidence="5">
    <location>
        <begin position="549"/>
        <end position="617"/>
    </location>
</feature>
<dbReference type="Proteomes" id="UP000265618">
    <property type="component" value="Unassembled WGS sequence"/>
</dbReference>
<feature type="compositionally biased region" description="Basic residues" evidence="5">
    <location>
        <begin position="589"/>
        <end position="601"/>
    </location>
</feature>
<dbReference type="EMBL" id="BDIP01002435">
    <property type="protein sequence ID" value="GIQ86296.1"/>
    <property type="molecule type" value="Genomic_DNA"/>
</dbReference>
<dbReference type="GO" id="GO:0006904">
    <property type="term" value="P:vesicle docking involved in exocytosis"/>
    <property type="evidence" value="ECO:0007669"/>
    <property type="project" value="TreeGrafter"/>
</dbReference>
<evidence type="ECO:0000256" key="5">
    <source>
        <dbReference type="SAM" id="MobiDB-lite"/>
    </source>
</evidence>
<feature type="region of interest" description="Disordered" evidence="5">
    <location>
        <begin position="788"/>
        <end position="820"/>
    </location>
</feature>
<protein>
    <recommendedName>
        <fullName evidence="6">RING-type domain-containing protein</fullName>
    </recommendedName>
</protein>
<name>A0A9K3D029_9EUKA</name>
<evidence type="ECO:0000259" key="6">
    <source>
        <dbReference type="PROSITE" id="PS50089"/>
    </source>
</evidence>
<organism evidence="7 8">
    <name type="scientific">Kipferlia bialata</name>
    <dbReference type="NCBI Taxonomy" id="797122"/>
    <lineage>
        <taxon>Eukaryota</taxon>
        <taxon>Metamonada</taxon>
        <taxon>Carpediemonas-like organisms</taxon>
        <taxon>Kipferlia</taxon>
    </lineage>
</organism>
<accession>A0A9K3D029</accession>
<feature type="compositionally biased region" description="Basic and acidic residues" evidence="5">
    <location>
        <begin position="789"/>
        <end position="806"/>
    </location>
</feature>
<dbReference type="InterPro" id="IPR013083">
    <property type="entry name" value="Znf_RING/FYVE/PHD"/>
</dbReference>
<keyword evidence="8" id="KW-1185">Reference proteome</keyword>
<evidence type="ECO:0000256" key="1">
    <source>
        <dbReference type="ARBA" id="ARBA00022723"/>
    </source>
</evidence>
<keyword evidence="2 4" id="KW-0863">Zinc-finger</keyword>
<evidence type="ECO:0000256" key="3">
    <source>
        <dbReference type="ARBA" id="ARBA00022833"/>
    </source>
</evidence>
<keyword evidence="1" id="KW-0479">Metal-binding</keyword>
<evidence type="ECO:0000256" key="4">
    <source>
        <dbReference type="PROSITE-ProRule" id="PRU00175"/>
    </source>
</evidence>
<feature type="region of interest" description="Disordered" evidence="5">
    <location>
        <begin position="56"/>
        <end position="81"/>
    </location>
</feature>
<gene>
    <name evidence="7" type="ORF">KIPB_008123</name>
</gene>
<dbReference type="GO" id="GO:0007032">
    <property type="term" value="P:endosome organization"/>
    <property type="evidence" value="ECO:0007669"/>
    <property type="project" value="TreeGrafter"/>
</dbReference>
<dbReference type="SMART" id="SM00184">
    <property type="entry name" value="RING"/>
    <property type="match status" value="1"/>
</dbReference>
<dbReference type="SUPFAM" id="SSF57850">
    <property type="entry name" value="RING/U-box"/>
    <property type="match status" value="1"/>
</dbReference>
<evidence type="ECO:0000313" key="8">
    <source>
        <dbReference type="Proteomes" id="UP000265618"/>
    </source>
</evidence>
<feature type="region of interest" description="Disordered" evidence="5">
    <location>
        <begin position="264"/>
        <end position="290"/>
    </location>
</feature>
<dbReference type="InterPro" id="IPR001841">
    <property type="entry name" value="Znf_RING"/>
</dbReference>
<dbReference type="GO" id="GO:0007033">
    <property type="term" value="P:vacuole organization"/>
    <property type="evidence" value="ECO:0007669"/>
    <property type="project" value="TreeGrafter"/>
</dbReference>
<feature type="domain" description="RING-type" evidence="6">
    <location>
        <begin position="823"/>
        <end position="867"/>
    </location>
</feature>
<keyword evidence="3" id="KW-0862">Zinc</keyword>
<dbReference type="GO" id="GO:0005768">
    <property type="term" value="C:endosome"/>
    <property type="evidence" value="ECO:0007669"/>
    <property type="project" value="TreeGrafter"/>
</dbReference>
<feature type="compositionally biased region" description="Polar residues" evidence="5">
    <location>
        <begin position="808"/>
        <end position="820"/>
    </location>
</feature>
<dbReference type="GO" id="GO:0048284">
    <property type="term" value="P:organelle fusion"/>
    <property type="evidence" value="ECO:0007669"/>
    <property type="project" value="TreeGrafter"/>
</dbReference>
<dbReference type="GO" id="GO:0008270">
    <property type="term" value="F:zinc ion binding"/>
    <property type="evidence" value="ECO:0007669"/>
    <property type="project" value="UniProtKB-KW"/>
</dbReference>
<dbReference type="PANTHER" id="PTHR23323:SF26">
    <property type="entry name" value="VACUOLAR PROTEIN SORTING-ASSOCIATED PROTEIN 18 HOMOLOG"/>
    <property type="match status" value="1"/>
</dbReference>
<reference evidence="7 8" key="1">
    <citation type="journal article" date="2018" name="PLoS ONE">
        <title>The draft genome of Kipferlia bialata reveals reductive genome evolution in fornicate parasites.</title>
        <authorList>
            <person name="Tanifuji G."/>
            <person name="Takabayashi S."/>
            <person name="Kume K."/>
            <person name="Takagi M."/>
            <person name="Nakayama T."/>
            <person name="Kamikawa R."/>
            <person name="Inagaki Y."/>
            <person name="Hashimoto T."/>
        </authorList>
    </citation>
    <scope>NUCLEOTIDE SEQUENCE [LARGE SCALE GENOMIC DNA]</scope>
    <source>
        <strain evidence="7">NY0173</strain>
    </source>
</reference>
<dbReference type="PANTHER" id="PTHR23323">
    <property type="entry name" value="VACUOLAR PROTEIN SORTING-ASSOCIATED PROTEIN"/>
    <property type="match status" value="1"/>
</dbReference>
<dbReference type="AlphaFoldDB" id="A0A9K3D029"/>
<dbReference type="GO" id="GO:0030897">
    <property type="term" value="C:HOPS complex"/>
    <property type="evidence" value="ECO:0007669"/>
    <property type="project" value="TreeGrafter"/>
</dbReference>
<evidence type="ECO:0000313" key="7">
    <source>
        <dbReference type="EMBL" id="GIQ86296.1"/>
    </source>
</evidence>
<dbReference type="Pfam" id="PF13445">
    <property type="entry name" value="zf-RING_UBOX"/>
    <property type="match status" value="1"/>
</dbReference>
<feature type="region of interest" description="Disordered" evidence="5">
    <location>
        <begin position="207"/>
        <end position="234"/>
    </location>
</feature>